<dbReference type="InterPro" id="IPR038318">
    <property type="entry name" value="KdpD_sf"/>
</dbReference>
<evidence type="ECO:0000256" key="4">
    <source>
        <dbReference type="ARBA" id="ARBA00022692"/>
    </source>
</evidence>
<sequence>MVVGAAAVPALVCAAIVPFRMRIENTNAALALVLVVIAAAATGVRWAGIVAALSGTVCWAFFLTQPYQQMTITDRADIETAVLLTLVTLAVAEILWGRRHQARASQQQDYLGGVLRTAGIVAAGSSHTEGVIEHVADQLVELLGIDDCYFDSDTRDAAPAAIVRDGTVVRRGRDLEVERFGLPTDCEIELRVHHDGITRGRFLLVASTRVARPSVAQRQVAVALADQVGAALATHDRSW</sequence>
<evidence type="ECO:0000256" key="5">
    <source>
        <dbReference type="ARBA" id="ARBA00022741"/>
    </source>
</evidence>
<evidence type="ECO:0000256" key="2">
    <source>
        <dbReference type="ARBA" id="ARBA00022553"/>
    </source>
</evidence>
<comment type="subcellular location">
    <subcellularLocation>
        <location evidence="1">Membrane</location>
        <topology evidence="1">Multi-pass membrane protein</topology>
    </subcellularLocation>
</comment>
<keyword evidence="5" id="KW-0547">Nucleotide-binding</keyword>
<keyword evidence="4 11" id="KW-0812">Transmembrane</keyword>
<gene>
    <name evidence="13" type="ORF">EV652_107505</name>
</gene>
<dbReference type="Proteomes" id="UP000294508">
    <property type="component" value="Unassembled WGS sequence"/>
</dbReference>
<keyword evidence="9" id="KW-0902">Two-component regulatory system</keyword>
<evidence type="ECO:0000256" key="6">
    <source>
        <dbReference type="ARBA" id="ARBA00022777"/>
    </source>
</evidence>
<keyword evidence="6" id="KW-0418">Kinase</keyword>
<evidence type="ECO:0000256" key="11">
    <source>
        <dbReference type="SAM" id="Phobius"/>
    </source>
</evidence>
<accession>A0A4R2HE42</accession>
<keyword evidence="7" id="KW-0067">ATP-binding</keyword>
<dbReference type="EMBL" id="SLWN01000007">
    <property type="protein sequence ID" value="TCO26612.1"/>
    <property type="molecule type" value="Genomic_DNA"/>
</dbReference>
<dbReference type="GO" id="GO:0016020">
    <property type="term" value="C:membrane"/>
    <property type="evidence" value="ECO:0007669"/>
    <property type="project" value="UniProtKB-SubCell"/>
</dbReference>
<reference evidence="13 14" key="1">
    <citation type="journal article" date="2015" name="Stand. Genomic Sci.">
        <title>Genomic Encyclopedia of Bacterial and Archaeal Type Strains, Phase III: the genomes of soil and plant-associated and newly described type strains.</title>
        <authorList>
            <person name="Whitman W.B."/>
            <person name="Woyke T."/>
            <person name="Klenk H.P."/>
            <person name="Zhou Y."/>
            <person name="Lilburn T.G."/>
            <person name="Beck B.J."/>
            <person name="De Vos P."/>
            <person name="Vandamme P."/>
            <person name="Eisen J.A."/>
            <person name="Garrity G."/>
            <person name="Hugenholtz P."/>
            <person name="Kyrpides N.C."/>
        </authorList>
    </citation>
    <scope>NUCLEOTIDE SEQUENCE [LARGE SCALE GENOMIC DNA]</scope>
    <source>
        <strain evidence="13 14">VKM Ac-2572</strain>
    </source>
</reference>
<proteinExistence type="predicted"/>
<evidence type="ECO:0000259" key="12">
    <source>
        <dbReference type="Pfam" id="PF13493"/>
    </source>
</evidence>
<dbReference type="GO" id="GO:0005524">
    <property type="term" value="F:ATP binding"/>
    <property type="evidence" value="ECO:0007669"/>
    <property type="project" value="UniProtKB-KW"/>
</dbReference>
<dbReference type="InterPro" id="IPR025201">
    <property type="entry name" value="KdpD_TM"/>
</dbReference>
<evidence type="ECO:0000256" key="8">
    <source>
        <dbReference type="ARBA" id="ARBA00022989"/>
    </source>
</evidence>
<name>A0A4R2HE42_9ACTN</name>
<evidence type="ECO:0000256" key="7">
    <source>
        <dbReference type="ARBA" id="ARBA00022840"/>
    </source>
</evidence>
<keyword evidence="8 11" id="KW-1133">Transmembrane helix</keyword>
<organism evidence="13 14">
    <name type="scientific">Kribbella steppae</name>
    <dbReference type="NCBI Taxonomy" id="2512223"/>
    <lineage>
        <taxon>Bacteria</taxon>
        <taxon>Bacillati</taxon>
        <taxon>Actinomycetota</taxon>
        <taxon>Actinomycetes</taxon>
        <taxon>Propionibacteriales</taxon>
        <taxon>Kribbellaceae</taxon>
        <taxon>Kribbella</taxon>
    </lineage>
</organism>
<evidence type="ECO:0000256" key="3">
    <source>
        <dbReference type="ARBA" id="ARBA00022679"/>
    </source>
</evidence>
<dbReference type="Pfam" id="PF13493">
    <property type="entry name" value="DUF4118"/>
    <property type="match status" value="1"/>
</dbReference>
<dbReference type="GO" id="GO:0000160">
    <property type="term" value="P:phosphorelay signal transduction system"/>
    <property type="evidence" value="ECO:0007669"/>
    <property type="project" value="UniProtKB-KW"/>
</dbReference>
<keyword evidence="3" id="KW-0808">Transferase</keyword>
<keyword evidence="14" id="KW-1185">Reference proteome</keyword>
<evidence type="ECO:0000256" key="1">
    <source>
        <dbReference type="ARBA" id="ARBA00004141"/>
    </source>
</evidence>
<feature type="transmembrane region" description="Helical" evidence="11">
    <location>
        <begin position="75"/>
        <end position="96"/>
    </location>
</feature>
<dbReference type="Gene3D" id="1.20.120.620">
    <property type="entry name" value="Backbone structure of the membrane domain of e. Coli histidine kinase receptor kdpd"/>
    <property type="match status" value="1"/>
</dbReference>
<evidence type="ECO:0000256" key="9">
    <source>
        <dbReference type="ARBA" id="ARBA00023012"/>
    </source>
</evidence>
<feature type="transmembrane region" description="Helical" evidence="11">
    <location>
        <begin position="30"/>
        <end position="63"/>
    </location>
</feature>
<keyword evidence="2" id="KW-0597">Phosphoprotein</keyword>
<evidence type="ECO:0000256" key="10">
    <source>
        <dbReference type="ARBA" id="ARBA00023136"/>
    </source>
</evidence>
<feature type="domain" description="Sensor protein KdpD transmembrane" evidence="12">
    <location>
        <begin position="4"/>
        <end position="108"/>
    </location>
</feature>
<comment type="caution">
    <text evidence="13">The sequence shown here is derived from an EMBL/GenBank/DDBJ whole genome shotgun (WGS) entry which is preliminary data.</text>
</comment>
<dbReference type="GO" id="GO:0016301">
    <property type="term" value="F:kinase activity"/>
    <property type="evidence" value="ECO:0007669"/>
    <property type="project" value="UniProtKB-KW"/>
</dbReference>
<evidence type="ECO:0000313" key="13">
    <source>
        <dbReference type="EMBL" id="TCO26612.1"/>
    </source>
</evidence>
<protein>
    <submittedName>
        <fullName evidence="13">Uncharacterized protein DUF4118</fullName>
    </submittedName>
</protein>
<evidence type="ECO:0000313" key="14">
    <source>
        <dbReference type="Proteomes" id="UP000294508"/>
    </source>
</evidence>
<keyword evidence="10 11" id="KW-0472">Membrane</keyword>
<dbReference type="AlphaFoldDB" id="A0A4R2HE42"/>